<organism evidence="1 2">
    <name type="scientific">Sphingomonas desiccabilis</name>
    <dbReference type="NCBI Taxonomy" id="429134"/>
    <lineage>
        <taxon>Bacteria</taxon>
        <taxon>Pseudomonadati</taxon>
        <taxon>Pseudomonadota</taxon>
        <taxon>Alphaproteobacteria</taxon>
        <taxon>Sphingomonadales</taxon>
        <taxon>Sphingomonadaceae</taxon>
        <taxon>Sphingomonas</taxon>
    </lineage>
</organism>
<proteinExistence type="predicted"/>
<evidence type="ECO:0000313" key="1">
    <source>
        <dbReference type="EMBL" id="RXZ34633.1"/>
    </source>
</evidence>
<accession>A0A4Q2IZ58</accession>
<dbReference type="OrthoDB" id="7467144at2"/>
<dbReference type="AlphaFoldDB" id="A0A4Q2IZ58"/>
<dbReference type="Proteomes" id="UP000292347">
    <property type="component" value="Unassembled WGS sequence"/>
</dbReference>
<keyword evidence="2" id="KW-1185">Reference proteome</keyword>
<evidence type="ECO:0000313" key="2">
    <source>
        <dbReference type="Proteomes" id="UP000292347"/>
    </source>
</evidence>
<dbReference type="RefSeq" id="WP_129340418.1">
    <property type="nucleotide sequence ID" value="NZ_JACIDD010000001.1"/>
</dbReference>
<comment type="caution">
    <text evidence="1">The sequence shown here is derived from an EMBL/GenBank/DDBJ whole genome shotgun (WGS) entry which is preliminary data.</text>
</comment>
<reference evidence="1 2" key="1">
    <citation type="submission" date="2019-01" db="EMBL/GenBank/DDBJ databases">
        <title>Sphingomonas mucosissima sp. nov. and Sphingomonas desiccabilis sp. nov., from biological soil crusts in the Colorado Plateau, USA.</title>
        <authorList>
            <person name="Zhu D."/>
        </authorList>
    </citation>
    <scope>NUCLEOTIDE SEQUENCE [LARGE SCALE GENOMIC DNA]</scope>
    <source>
        <strain evidence="1 2">CP1D</strain>
    </source>
</reference>
<dbReference type="EMBL" id="SDPT01000001">
    <property type="protein sequence ID" value="RXZ34633.1"/>
    <property type="molecule type" value="Genomic_DNA"/>
</dbReference>
<protein>
    <submittedName>
        <fullName evidence="1">Uncharacterized protein</fullName>
    </submittedName>
</protein>
<sequence>MKSVRTLIAGAALAAATYAAPASAQFFFKSPELSGPRVTGAEPGITVQALPGATGDELRAALAWNLRAGLNVAALQCQFEPTLLTLNNYNDLLDTHADELKRSYEVLAKYFERNAKTKKEGQTALDQFGTRVYSSFSTVSAQLNFCQAAGEIGQEAVFTPKGQFGLLAEQQMRKLRNSLVPASEQQFPGGFYQRPLTNVEPLTRPKCWKKGIWQDRRCGAYPLLG</sequence>
<gene>
    <name evidence="1" type="ORF">EO081_02845</name>
</gene>
<name>A0A4Q2IZ58_9SPHN</name>